<dbReference type="InterPro" id="IPR010610">
    <property type="entry name" value="EryCIII-like_C"/>
</dbReference>
<dbReference type="InterPro" id="IPR050426">
    <property type="entry name" value="Glycosyltransferase_28"/>
</dbReference>
<keyword evidence="4" id="KW-1185">Reference proteome</keyword>
<dbReference type="Gene3D" id="3.40.50.2000">
    <property type="entry name" value="Glycogen Phosphorylase B"/>
    <property type="match status" value="2"/>
</dbReference>
<feature type="domain" description="Erythromycin biosynthesis protein CIII-like C-terminal" evidence="2">
    <location>
        <begin position="305"/>
        <end position="403"/>
    </location>
</feature>
<dbReference type="PANTHER" id="PTHR48050">
    <property type="entry name" value="STEROL 3-BETA-GLUCOSYLTRANSFERASE"/>
    <property type="match status" value="1"/>
</dbReference>
<evidence type="ECO:0000259" key="1">
    <source>
        <dbReference type="Pfam" id="PF03033"/>
    </source>
</evidence>
<reference evidence="4" key="1">
    <citation type="journal article" date="2019" name="Int. J. Syst. Evol. Microbiol.">
        <title>The Global Catalogue of Microorganisms (GCM) 10K type strain sequencing project: providing services to taxonomists for standard genome sequencing and annotation.</title>
        <authorList>
            <consortium name="The Broad Institute Genomics Platform"/>
            <consortium name="The Broad Institute Genome Sequencing Center for Infectious Disease"/>
            <person name="Wu L."/>
            <person name="Ma J."/>
        </authorList>
    </citation>
    <scope>NUCLEOTIDE SEQUENCE [LARGE SCALE GENOMIC DNA]</scope>
    <source>
        <strain evidence="4">CCUG 55585</strain>
    </source>
</reference>
<dbReference type="RefSeq" id="WP_386822520.1">
    <property type="nucleotide sequence ID" value="NZ_JBHTIF010000001.1"/>
</dbReference>
<name>A0ABW2Y8V0_9GAMM</name>
<dbReference type="InterPro" id="IPR002213">
    <property type="entry name" value="UDP_glucos_trans"/>
</dbReference>
<protein>
    <submittedName>
        <fullName evidence="3">Glycosyltransferase</fullName>
    </submittedName>
</protein>
<evidence type="ECO:0000313" key="3">
    <source>
        <dbReference type="EMBL" id="MFD0724886.1"/>
    </source>
</evidence>
<dbReference type="InterPro" id="IPR004276">
    <property type="entry name" value="GlycoTrans_28_N"/>
</dbReference>
<evidence type="ECO:0000313" key="4">
    <source>
        <dbReference type="Proteomes" id="UP001597110"/>
    </source>
</evidence>
<accession>A0ABW2Y8V0</accession>
<dbReference type="Pfam" id="PF06722">
    <property type="entry name" value="EryCIII-like_C"/>
    <property type="match status" value="1"/>
</dbReference>
<dbReference type="SUPFAM" id="SSF53756">
    <property type="entry name" value="UDP-Glycosyltransferase/glycogen phosphorylase"/>
    <property type="match status" value="1"/>
</dbReference>
<evidence type="ECO:0000259" key="2">
    <source>
        <dbReference type="Pfam" id="PF06722"/>
    </source>
</evidence>
<sequence length="423" mass="45582">MKIGIQTWGSHGDIRPFVALAEGLQAAGHEVTLVITCVDSDRYDELRASTGFELRIVATPTVPDKQALERIGNTIVRERNAIRQTRLAIEHLLLPAETAMYEASERLCAENDLVIGHYFLYTLAAAAERQGRPCVSVVLAHGAVPSAFQPPSGVPDLGAFGNRLVWRFARSVLNSSLKRYPDRLRKRIGVAPARDMIDTVWASEDLTLLAITPAICERKPDWPDHYQVCGALETRASVAEGSVSPQLLSFLASGAPPVYMTFGSMLSGSDQRQTIELLAAAAEAASTRAIIQAPAWNRLGFECSSQIHFVDSAPHASIFPRCSAVVHHGGAGTSQAALLAGVPSVVVAHTAEQELWGRELQRIGVACKAITRRRATPTRIAAAISEVTQSQRIAENARSVGARLAEEDGVAVAVRCIADRFAI</sequence>
<organism evidence="3 4">
    <name type="scientific">Lysobacter brunescens</name>
    <dbReference type="NCBI Taxonomy" id="262323"/>
    <lineage>
        <taxon>Bacteria</taxon>
        <taxon>Pseudomonadati</taxon>
        <taxon>Pseudomonadota</taxon>
        <taxon>Gammaproteobacteria</taxon>
        <taxon>Lysobacterales</taxon>
        <taxon>Lysobacteraceae</taxon>
        <taxon>Lysobacter</taxon>
    </lineage>
</organism>
<proteinExistence type="predicted"/>
<dbReference type="Proteomes" id="UP001597110">
    <property type="component" value="Unassembled WGS sequence"/>
</dbReference>
<dbReference type="Pfam" id="PF03033">
    <property type="entry name" value="Glyco_transf_28"/>
    <property type="match status" value="1"/>
</dbReference>
<feature type="domain" description="Glycosyltransferase family 28 N-terminal" evidence="1">
    <location>
        <begin position="5"/>
        <end position="92"/>
    </location>
</feature>
<dbReference type="PANTHER" id="PTHR48050:SF13">
    <property type="entry name" value="STEROL 3-BETA-GLUCOSYLTRANSFERASE UGT80A2"/>
    <property type="match status" value="1"/>
</dbReference>
<gene>
    <name evidence="3" type="ORF">ACFQ0E_04655</name>
</gene>
<dbReference type="EMBL" id="JBHTIF010000001">
    <property type="protein sequence ID" value="MFD0724886.1"/>
    <property type="molecule type" value="Genomic_DNA"/>
</dbReference>
<comment type="caution">
    <text evidence="3">The sequence shown here is derived from an EMBL/GenBank/DDBJ whole genome shotgun (WGS) entry which is preliminary data.</text>
</comment>
<dbReference type="CDD" id="cd03784">
    <property type="entry name" value="GT1_Gtf-like"/>
    <property type="match status" value="1"/>
</dbReference>